<keyword evidence="9" id="KW-0238">DNA-binding</keyword>
<evidence type="ECO:0000256" key="5">
    <source>
        <dbReference type="ARBA" id="ARBA00022737"/>
    </source>
</evidence>
<dbReference type="PROSITE" id="PS50805">
    <property type="entry name" value="KRAB"/>
    <property type="match status" value="1"/>
</dbReference>
<dbReference type="GeneTree" id="ENSGT01150000286944"/>
<dbReference type="Pfam" id="PF00096">
    <property type="entry name" value="zf-C2H2"/>
    <property type="match status" value="9"/>
</dbReference>
<dbReference type="Proteomes" id="UP000694390">
    <property type="component" value="Chromosome 15"/>
</dbReference>
<sequence length="728" mass="82237">MLVTFEEVALYFTEGQGALLDPGQRALYGDIMQENYETVTSLGKDSCPLSYLKPWGLHFCTWSGSSLKLSCKRRKKLKIPKIWCEPPQFCLIPPRLGCGQQVLYHHGRYHSWFPTRPVTYALFSLSAISLSVFSTSPGNDSCLNSLSPPAGDETTSENGERKPQQECPEQVELQRSILRRADGNFFQCFEERKAWSNWHRSERKLENCQRKQVDESIESGRGGKDPKETTAQLTNHKRKKPHKCLDYGKSFSGSTNLINHGRLHTGERPYKCLECGNSFSNVSGLFCHSRIHTGERPYKCLQCGKSFTVSSALIIHQRTHTGEKPYKCLECGKSFRARSALIVHQRTHTGEKPYKCLDCGKSFRQSSHLISHARIHMREEPYKCLECGKSFIAASALITHQRTHTGQRPYKCLECGASFSRSSNLITHRRLHVGERPYKCLECGKSFSAPSALIVHQRTHTGEKPYNCLDCGKSFSQSSHLISHGRIHIGERPYKCLECGKSFIAASALITHQRTHTGERPYKCLDCGKSFSWSSNLIAHERLHTGERPYKCLDCGKSFSQHASHIKHGRIHKGKKLHLTIQTEKPHKCVDDWKSFSLITHKNLDCGKSFSNFRKRFSLSSHIIPHWIMHRGKSLNVWVPSFGAHMACIISKSSKGRGLSDVRDHGVREEGIGKRGASSYQSHPQPLFPAFSAFRKHQREGLISIVSFVGGLKASGSRLCLHSVSLQE</sequence>
<dbReference type="InterPro" id="IPR001909">
    <property type="entry name" value="KRAB"/>
</dbReference>
<dbReference type="AlphaFoldDB" id="A0A8C4WA04"/>
<evidence type="ECO:0000256" key="4">
    <source>
        <dbReference type="ARBA" id="ARBA00022723"/>
    </source>
</evidence>
<comment type="function">
    <text evidence="1">May be involved in transcriptional regulation.</text>
</comment>
<comment type="similarity">
    <text evidence="3">Belongs to the krueppel C2H2-type zinc-finger protein family.</text>
</comment>
<dbReference type="GO" id="GO:0000981">
    <property type="term" value="F:DNA-binding transcription factor activity, RNA polymerase II-specific"/>
    <property type="evidence" value="ECO:0007669"/>
    <property type="project" value="TreeGrafter"/>
</dbReference>
<dbReference type="PROSITE" id="PS00028">
    <property type="entry name" value="ZINC_FINGER_C2H2_1"/>
    <property type="match status" value="11"/>
</dbReference>
<reference evidence="16" key="3">
    <citation type="submission" date="2025-09" db="UniProtKB">
        <authorList>
            <consortium name="Ensembl"/>
        </authorList>
    </citation>
    <scope>IDENTIFICATION</scope>
</reference>
<dbReference type="FunFam" id="3.30.160.60:FF:000176">
    <property type="entry name" value="zinc finger protein 70"/>
    <property type="match status" value="1"/>
</dbReference>
<dbReference type="PANTHER" id="PTHR23235">
    <property type="entry name" value="KRUEPPEL-LIKE TRANSCRIPTION FACTOR"/>
    <property type="match status" value="1"/>
</dbReference>
<dbReference type="FunFam" id="3.30.160.60:FF:000506">
    <property type="entry name" value="Zinc finger protein 23"/>
    <property type="match status" value="1"/>
</dbReference>
<dbReference type="FunFam" id="3.30.160.60:FF:002343">
    <property type="entry name" value="Zinc finger protein 33A"/>
    <property type="match status" value="3"/>
</dbReference>
<feature type="region of interest" description="Disordered" evidence="13">
    <location>
        <begin position="144"/>
        <end position="169"/>
    </location>
</feature>
<evidence type="ECO:0000256" key="11">
    <source>
        <dbReference type="ARBA" id="ARBA00023242"/>
    </source>
</evidence>
<dbReference type="OrthoDB" id="9413106at2759"/>
<evidence type="ECO:0000259" key="14">
    <source>
        <dbReference type="PROSITE" id="PS50157"/>
    </source>
</evidence>
<dbReference type="InterPro" id="IPR036051">
    <property type="entry name" value="KRAB_dom_sf"/>
</dbReference>
<keyword evidence="11" id="KW-0539">Nucleus</keyword>
<dbReference type="SMART" id="SM00349">
    <property type="entry name" value="KRAB"/>
    <property type="match status" value="1"/>
</dbReference>
<keyword evidence="4" id="KW-0479">Metal-binding</keyword>
<dbReference type="FunFam" id="3.30.160.60:FF:000785">
    <property type="entry name" value="zinc finger protein 648"/>
    <property type="match status" value="1"/>
</dbReference>
<reference evidence="16" key="2">
    <citation type="submission" date="2025-08" db="UniProtKB">
        <authorList>
            <consortium name="Ensembl"/>
        </authorList>
    </citation>
    <scope>IDENTIFICATION</scope>
</reference>
<feature type="domain" description="C2H2-type" evidence="14">
    <location>
        <begin position="326"/>
        <end position="353"/>
    </location>
</feature>
<keyword evidence="7" id="KW-0862">Zinc</keyword>
<dbReference type="GO" id="GO:0000978">
    <property type="term" value="F:RNA polymerase II cis-regulatory region sequence-specific DNA binding"/>
    <property type="evidence" value="ECO:0007669"/>
    <property type="project" value="TreeGrafter"/>
</dbReference>
<proteinExistence type="inferred from homology"/>
<dbReference type="FunFam" id="3.30.160.60:FF:000250">
    <property type="entry name" value="zinc finger protein 197 isoform X1"/>
    <property type="match status" value="1"/>
</dbReference>
<organism evidence="16 17">
    <name type="scientific">Gopherus evgoodei</name>
    <name type="common">Goodes thornscrub tortoise</name>
    <dbReference type="NCBI Taxonomy" id="1825980"/>
    <lineage>
        <taxon>Eukaryota</taxon>
        <taxon>Metazoa</taxon>
        <taxon>Chordata</taxon>
        <taxon>Craniata</taxon>
        <taxon>Vertebrata</taxon>
        <taxon>Euteleostomi</taxon>
        <taxon>Archelosauria</taxon>
        <taxon>Testudinata</taxon>
        <taxon>Testudines</taxon>
        <taxon>Cryptodira</taxon>
        <taxon>Durocryptodira</taxon>
        <taxon>Testudinoidea</taxon>
        <taxon>Testudinidae</taxon>
        <taxon>Gopherus</taxon>
    </lineage>
</organism>
<feature type="domain" description="C2H2-type" evidence="14">
    <location>
        <begin position="466"/>
        <end position="493"/>
    </location>
</feature>
<dbReference type="PANTHER" id="PTHR23235:SF178">
    <property type="entry name" value="C2H2-TYPE DOMAIN-CONTAINING PROTEIN-RELATED"/>
    <property type="match status" value="1"/>
</dbReference>
<feature type="domain" description="KRAB" evidence="15">
    <location>
        <begin position="3"/>
        <end position="79"/>
    </location>
</feature>
<dbReference type="InterPro" id="IPR036236">
    <property type="entry name" value="Znf_C2H2_sf"/>
</dbReference>
<keyword evidence="8" id="KW-0805">Transcription regulation</keyword>
<feature type="domain" description="C2H2-type" evidence="14">
    <location>
        <begin position="438"/>
        <end position="465"/>
    </location>
</feature>
<dbReference type="SUPFAM" id="SSF109640">
    <property type="entry name" value="KRAB domain (Kruppel-associated box)"/>
    <property type="match status" value="1"/>
</dbReference>
<protein>
    <submittedName>
        <fullName evidence="16">Uncharacterized protein</fullName>
    </submittedName>
</protein>
<dbReference type="Ensembl" id="ENSGEVT00005013635.1">
    <property type="protein sequence ID" value="ENSGEVP00005013015.1"/>
    <property type="gene ID" value="ENSGEVG00005009180.1"/>
</dbReference>
<dbReference type="FunFam" id="3.30.160.60:FF:000358">
    <property type="entry name" value="zinc finger protein 24"/>
    <property type="match status" value="1"/>
</dbReference>
<evidence type="ECO:0000313" key="17">
    <source>
        <dbReference type="Proteomes" id="UP000694390"/>
    </source>
</evidence>
<dbReference type="FunFam" id="3.30.160.60:FF:000367">
    <property type="entry name" value="Zinc finger protein 572"/>
    <property type="match status" value="1"/>
</dbReference>
<dbReference type="GO" id="GO:0005634">
    <property type="term" value="C:nucleus"/>
    <property type="evidence" value="ECO:0007669"/>
    <property type="project" value="UniProtKB-SubCell"/>
</dbReference>
<evidence type="ECO:0000256" key="13">
    <source>
        <dbReference type="SAM" id="MobiDB-lite"/>
    </source>
</evidence>
<feature type="domain" description="C2H2-type" evidence="14">
    <location>
        <begin position="494"/>
        <end position="521"/>
    </location>
</feature>
<dbReference type="PROSITE" id="PS50157">
    <property type="entry name" value="ZINC_FINGER_C2H2_2"/>
    <property type="match status" value="12"/>
</dbReference>
<comment type="subcellular location">
    <subcellularLocation>
        <location evidence="2">Nucleus</location>
    </subcellularLocation>
</comment>
<evidence type="ECO:0000256" key="2">
    <source>
        <dbReference type="ARBA" id="ARBA00004123"/>
    </source>
</evidence>
<dbReference type="Pfam" id="PF01352">
    <property type="entry name" value="KRAB"/>
    <property type="match status" value="1"/>
</dbReference>
<feature type="domain" description="C2H2-type" evidence="14">
    <location>
        <begin position="382"/>
        <end position="409"/>
    </location>
</feature>
<evidence type="ECO:0000256" key="8">
    <source>
        <dbReference type="ARBA" id="ARBA00023015"/>
    </source>
</evidence>
<evidence type="ECO:0000313" key="16">
    <source>
        <dbReference type="Ensembl" id="ENSGEVP00005013015.1"/>
    </source>
</evidence>
<feature type="domain" description="C2H2-type" evidence="14">
    <location>
        <begin position="522"/>
        <end position="549"/>
    </location>
</feature>
<dbReference type="SMART" id="SM00355">
    <property type="entry name" value="ZnF_C2H2"/>
    <property type="match status" value="12"/>
</dbReference>
<feature type="region of interest" description="Disordered" evidence="13">
    <location>
        <begin position="209"/>
        <end position="238"/>
    </location>
</feature>
<evidence type="ECO:0000256" key="10">
    <source>
        <dbReference type="ARBA" id="ARBA00023163"/>
    </source>
</evidence>
<keyword evidence="6 12" id="KW-0863">Zinc-finger</keyword>
<name>A0A8C4WA04_9SAUR</name>
<dbReference type="SUPFAM" id="SSF57667">
    <property type="entry name" value="beta-beta-alpha zinc fingers"/>
    <property type="match status" value="6"/>
</dbReference>
<feature type="domain" description="C2H2-type" evidence="14">
    <location>
        <begin position="354"/>
        <end position="381"/>
    </location>
</feature>
<evidence type="ECO:0000256" key="7">
    <source>
        <dbReference type="ARBA" id="ARBA00022833"/>
    </source>
</evidence>
<keyword evidence="5" id="KW-0677">Repeat</keyword>
<dbReference type="FunFam" id="3.30.160.60:FF:002254">
    <property type="entry name" value="Zinc finger protein 540"/>
    <property type="match status" value="1"/>
</dbReference>
<dbReference type="CDD" id="cd07765">
    <property type="entry name" value="KRAB_A-box"/>
    <property type="match status" value="1"/>
</dbReference>
<evidence type="ECO:0000256" key="6">
    <source>
        <dbReference type="ARBA" id="ARBA00022771"/>
    </source>
</evidence>
<evidence type="ECO:0000259" key="15">
    <source>
        <dbReference type="PROSITE" id="PS50805"/>
    </source>
</evidence>
<feature type="domain" description="C2H2-type" evidence="14">
    <location>
        <begin position="550"/>
        <end position="577"/>
    </location>
</feature>
<feature type="domain" description="C2H2-type" evidence="14">
    <location>
        <begin position="298"/>
        <end position="325"/>
    </location>
</feature>
<evidence type="ECO:0000256" key="9">
    <source>
        <dbReference type="ARBA" id="ARBA00023125"/>
    </source>
</evidence>
<accession>A0A8C4WA04</accession>
<dbReference type="FunFam" id="3.30.160.60:FF:000212">
    <property type="entry name" value="zinc finger protein 382 isoform X2"/>
    <property type="match status" value="1"/>
</dbReference>
<feature type="domain" description="C2H2-type" evidence="14">
    <location>
        <begin position="242"/>
        <end position="269"/>
    </location>
</feature>
<keyword evidence="17" id="KW-1185">Reference proteome</keyword>
<feature type="domain" description="C2H2-type" evidence="14">
    <location>
        <begin position="270"/>
        <end position="297"/>
    </location>
</feature>
<reference evidence="16" key="1">
    <citation type="submission" date="2019-06" db="EMBL/GenBank/DDBJ databases">
        <title>G10K-VGP Goodes thornscrub tortoise genome, primary haplotype.</title>
        <authorList>
            <person name="Murphy B."/>
            <person name="Edwards T."/>
            <person name="Rhie A."/>
            <person name="Koren S."/>
            <person name="Phillippy A."/>
            <person name="Fedrigo O."/>
            <person name="Haase B."/>
            <person name="Mountcastle J."/>
            <person name="Lewin H."/>
            <person name="Damas J."/>
            <person name="Howe K."/>
            <person name="Formenti G."/>
            <person name="Myers G."/>
            <person name="Durbin R."/>
            <person name="Jarvis E.D."/>
        </authorList>
    </citation>
    <scope>NUCLEOTIDE SEQUENCE [LARGE SCALE GENOMIC DNA]</scope>
</reference>
<evidence type="ECO:0000256" key="1">
    <source>
        <dbReference type="ARBA" id="ARBA00003767"/>
    </source>
</evidence>
<evidence type="ECO:0000256" key="3">
    <source>
        <dbReference type="ARBA" id="ARBA00006991"/>
    </source>
</evidence>
<dbReference type="Gene3D" id="6.10.140.140">
    <property type="match status" value="1"/>
</dbReference>
<dbReference type="GO" id="GO:0008270">
    <property type="term" value="F:zinc ion binding"/>
    <property type="evidence" value="ECO:0007669"/>
    <property type="project" value="UniProtKB-KW"/>
</dbReference>
<evidence type="ECO:0000256" key="12">
    <source>
        <dbReference type="PROSITE-ProRule" id="PRU00042"/>
    </source>
</evidence>
<dbReference type="InterPro" id="IPR013087">
    <property type="entry name" value="Znf_C2H2_type"/>
</dbReference>
<feature type="domain" description="C2H2-type" evidence="14">
    <location>
        <begin position="410"/>
        <end position="437"/>
    </location>
</feature>
<keyword evidence="10" id="KW-0804">Transcription</keyword>
<dbReference type="Gene3D" id="3.30.160.60">
    <property type="entry name" value="Classic Zinc Finger"/>
    <property type="match status" value="12"/>
</dbReference>